<gene>
    <name evidence="2" type="ORF">K491DRAFT_553758</name>
</gene>
<name>A0A6A6T7Y9_9PLEO</name>
<evidence type="ECO:0000313" key="3">
    <source>
        <dbReference type="Proteomes" id="UP000799324"/>
    </source>
</evidence>
<organism evidence="2 3">
    <name type="scientific">Lophiostoma macrostomum CBS 122681</name>
    <dbReference type="NCBI Taxonomy" id="1314788"/>
    <lineage>
        <taxon>Eukaryota</taxon>
        <taxon>Fungi</taxon>
        <taxon>Dikarya</taxon>
        <taxon>Ascomycota</taxon>
        <taxon>Pezizomycotina</taxon>
        <taxon>Dothideomycetes</taxon>
        <taxon>Pleosporomycetidae</taxon>
        <taxon>Pleosporales</taxon>
        <taxon>Lophiostomataceae</taxon>
        <taxon>Lophiostoma</taxon>
    </lineage>
</organism>
<accession>A0A6A6T7Y9</accession>
<dbReference type="PANTHER" id="PTHR33112:SF9">
    <property type="entry name" value="HETEROKARYON INCOMPATIBILITY DOMAIN-CONTAINING PROTEIN"/>
    <property type="match status" value="1"/>
</dbReference>
<evidence type="ECO:0000259" key="1">
    <source>
        <dbReference type="Pfam" id="PF06985"/>
    </source>
</evidence>
<dbReference type="AlphaFoldDB" id="A0A6A6T7Y9"/>
<dbReference type="Proteomes" id="UP000799324">
    <property type="component" value="Unassembled WGS sequence"/>
</dbReference>
<protein>
    <recommendedName>
        <fullName evidence="1">Heterokaryon incompatibility domain-containing protein</fullName>
    </recommendedName>
</protein>
<sequence>VIKTTRSNIAEHEQEIPWDSLTRTFQDAITFAHALGFKYIWIDSLCILQGDLEDWRNQGGIMHLIYANSALTLAASSGADADAGCFRKTPHAMKWNFWSEEKQEQYTIHVRRTISHHKDNPAWYGRVEYLPLLDRSWVLQERILSPRVVHFGNEELWWECSGALTCECGEGTGKRKYTTSIPPTRRNIHDLDGNLHGPAWNEIVNEYTELQLSFQSDIFPALQGLAKSMQAQTKPRYLAGLWEDTLLFDLTWLSHQVSKRPDKWRAPSWSWASVVGGVRMYEKSEHRPAECVHAVAEILHAETVPRGSDPFGELQSGKLEIKGAAIDARL</sequence>
<keyword evidence="3" id="KW-1185">Reference proteome</keyword>
<dbReference type="EMBL" id="MU004350">
    <property type="protein sequence ID" value="KAF2655341.1"/>
    <property type="molecule type" value="Genomic_DNA"/>
</dbReference>
<dbReference type="OrthoDB" id="5362512at2759"/>
<dbReference type="PANTHER" id="PTHR33112">
    <property type="entry name" value="DOMAIN PROTEIN, PUTATIVE-RELATED"/>
    <property type="match status" value="1"/>
</dbReference>
<feature type="non-terminal residue" evidence="2">
    <location>
        <position position="330"/>
    </location>
</feature>
<reference evidence="2" key="1">
    <citation type="journal article" date="2020" name="Stud. Mycol.">
        <title>101 Dothideomycetes genomes: a test case for predicting lifestyles and emergence of pathogens.</title>
        <authorList>
            <person name="Haridas S."/>
            <person name="Albert R."/>
            <person name="Binder M."/>
            <person name="Bloem J."/>
            <person name="Labutti K."/>
            <person name="Salamov A."/>
            <person name="Andreopoulos B."/>
            <person name="Baker S."/>
            <person name="Barry K."/>
            <person name="Bills G."/>
            <person name="Bluhm B."/>
            <person name="Cannon C."/>
            <person name="Castanera R."/>
            <person name="Culley D."/>
            <person name="Daum C."/>
            <person name="Ezra D."/>
            <person name="Gonzalez J."/>
            <person name="Henrissat B."/>
            <person name="Kuo A."/>
            <person name="Liang C."/>
            <person name="Lipzen A."/>
            <person name="Lutzoni F."/>
            <person name="Magnuson J."/>
            <person name="Mondo S."/>
            <person name="Nolan M."/>
            <person name="Ohm R."/>
            <person name="Pangilinan J."/>
            <person name="Park H.-J."/>
            <person name="Ramirez L."/>
            <person name="Alfaro M."/>
            <person name="Sun H."/>
            <person name="Tritt A."/>
            <person name="Yoshinaga Y."/>
            <person name="Zwiers L.-H."/>
            <person name="Turgeon B."/>
            <person name="Goodwin S."/>
            <person name="Spatafora J."/>
            <person name="Crous P."/>
            <person name="Grigoriev I."/>
        </authorList>
    </citation>
    <scope>NUCLEOTIDE SEQUENCE</scope>
    <source>
        <strain evidence="2">CBS 122681</strain>
    </source>
</reference>
<proteinExistence type="predicted"/>
<dbReference type="InterPro" id="IPR010730">
    <property type="entry name" value="HET"/>
</dbReference>
<feature type="domain" description="Heterokaryon incompatibility" evidence="1">
    <location>
        <begin position="8"/>
        <end position="141"/>
    </location>
</feature>
<feature type="non-terminal residue" evidence="2">
    <location>
        <position position="1"/>
    </location>
</feature>
<dbReference type="Pfam" id="PF06985">
    <property type="entry name" value="HET"/>
    <property type="match status" value="1"/>
</dbReference>
<evidence type="ECO:0000313" key="2">
    <source>
        <dbReference type="EMBL" id="KAF2655341.1"/>
    </source>
</evidence>